<dbReference type="InterPro" id="IPR014127">
    <property type="entry name" value="CHP02757"/>
</dbReference>
<sequence>MSELKEFLDEKTDQYNVEGFIENDPVSIPHEFKKKQDIEIAGFFAAVLAWGQRVTIIRKCRELLERMDNDPYKFILNHREKDLKQFEDFKHRTFSSTDALYFIEALKSIYSQYPSLEEAFKVPQEAENIEAGLVQFHHLFFSLEHHPHRTKKHLPTPERKSTCKRLNMYLRWMVRADNKGVDFGIWKKISPSQLICPCDLHVDRVSRRLKLIKRKQTDWLTAVELTNNLKKFDPIDPVKYDFALFGLGIEEGWSKLKLD</sequence>
<dbReference type="EMBL" id="JAHESD010000050">
    <property type="protein sequence ID" value="MBT1705229.1"/>
    <property type="molecule type" value="Genomic_DNA"/>
</dbReference>
<name>A0ABS5VWW6_9BACT</name>
<protein>
    <submittedName>
        <fullName evidence="1">TIGR02757 family protein</fullName>
    </submittedName>
</protein>
<evidence type="ECO:0000313" key="2">
    <source>
        <dbReference type="Proteomes" id="UP000772618"/>
    </source>
</evidence>
<dbReference type="SUPFAM" id="SSF48150">
    <property type="entry name" value="DNA-glycosylase"/>
    <property type="match status" value="1"/>
</dbReference>
<dbReference type="InterPro" id="IPR011257">
    <property type="entry name" value="DNA_glycosylase"/>
</dbReference>
<reference evidence="1 2" key="1">
    <citation type="submission" date="2021-05" db="EMBL/GenBank/DDBJ databases">
        <title>A Polyphasic approach of four new species of the genus Ohtaekwangia: Ohtaekwangia histidinii sp. nov., Ohtaekwangia cretensis sp. nov., Ohtaekwangia indiensis sp. nov., Ohtaekwangia reichenbachii sp. nov. from diverse environment.</title>
        <authorList>
            <person name="Octaviana S."/>
        </authorList>
    </citation>
    <scope>NUCLEOTIDE SEQUENCE [LARGE SCALE GENOMIC DNA]</scope>
    <source>
        <strain evidence="1 2">PWU20</strain>
    </source>
</reference>
<keyword evidence="2" id="KW-1185">Reference proteome</keyword>
<dbReference type="Pfam" id="PF09674">
    <property type="entry name" value="DUF2400"/>
    <property type="match status" value="1"/>
</dbReference>
<accession>A0ABS5VWW6</accession>
<gene>
    <name evidence="1" type="ORF">KK060_18190</name>
</gene>
<organism evidence="1 2">
    <name type="scientific">Chryseosolibacter indicus</name>
    <dbReference type="NCBI Taxonomy" id="2782351"/>
    <lineage>
        <taxon>Bacteria</taxon>
        <taxon>Pseudomonadati</taxon>
        <taxon>Bacteroidota</taxon>
        <taxon>Cytophagia</taxon>
        <taxon>Cytophagales</taxon>
        <taxon>Chryseotaleaceae</taxon>
        <taxon>Chryseosolibacter</taxon>
    </lineage>
</organism>
<evidence type="ECO:0000313" key="1">
    <source>
        <dbReference type="EMBL" id="MBT1705229.1"/>
    </source>
</evidence>
<dbReference type="Proteomes" id="UP000772618">
    <property type="component" value="Unassembled WGS sequence"/>
</dbReference>
<dbReference type="NCBIfam" id="TIGR02757">
    <property type="entry name" value="TIGR02757 family protein"/>
    <property type="match status" value="1"/>
</dbReference>
<proteinExistence type="predicted"/>
<comment type="caution">
    <text evidence="1">The sequence shown here is derived from an EMBL/GenBank/DDBJ whole genome shotgun (WGS) entry which is preliminary data.</text>
</comment>